<evidence type="ECO:0000259" key="6">
    <source>
        <dbReference type="Pfam" id="PF00892"/>
    </source>
</evidence>
<keyword evidence="2 5" id="KW-0812">Transmembrane</keyword>
<comment type="subcellular location">
    <subcellularLocation>
        <location evidence="1">Membrane</location>
        <topology evidence="1">Multi-pass membrane protein</topology>
    </subcellularLocation>
</comment>
<evidence type="ECO:0000256" key="5">
    <source>
        <dbReference type="SAM" id="Phobius"/>
    </source>
</evidence>
<keyword evidence="3 5" id="KW-1133">Transmembrane helix</keyword>
<feature type="transmembrane region" description="Helical" evidence="5">
    <location>
        <begin position="270"/>
        <end position="288"/>
    </location>
</feature>
<dbReference type="PANTHER" id="PTHR22911">
    <property type="entry name" value="ACYL-MALONYL CONDENSING ENZYME-RELATED"/>
    <property type="match status" value="1"/>
</dbReference>
<dbReference type="GO" id="GO:0016020">
    <property type="term" value="C:membrane"/>
    <property type="evidence" value="ECO:0007669"/>
    <property type="project" value="UniProtKB-SubCell"/>
</dbReference>
<feature type="transmembrane region" description="Helical" evidence="5">
    <location>
        <begin position="146"/>
        <end position="167"/>
    </location>
</feature>
<evidence type="ECO:0000256" key="3">
    <source>
        <dbReference type="ARBA" id="ARBA00022989"/>
    </source>
</evidence>
<dbReference type="InterPro" id="IPR000620">
    <property type="entry name" value="EamA_dom"/>
</dbReference>
<accession>A0A6I4RR46</accession>
<feature type="transmembrane region" description="Helical" evidence="5">
    <location>
        <begin position="179"/>
        <end position="197"/>
    </location>
</feature>
<comment type="caution">
    <text evidence="7">The sequence shown here is derived from an EMBL/GenBank/DDBJ whole genome shotgun (WGS) entry which is preliminary data.</text>
</comment>
<feature type="transmembrane region" description="Helical" evidence="5">
    <location>
        <begin position="243"/>
        <end position="264"/>
    </location>
</feature>
<feature type="transmembrane region" description="Helical" evidence="5">
    <location>
        <begin position="95"/>
        <end position="115"/>
    </location>
</feature>
<dbReference type="InterPro" id="IPR037185">
    <property type="entry name" value="EmrE-like"/>
</dbReference>
<evidence type="ECO:0000313" key="7">
    <source>
        <dbReference type="EMBL" id="MWZ39408.1"/>
    </source>
</evidence>
<dbReference type="Pfam" id="PF00892">
    <property type="entry name" value="EamA"/>
    <property type="match status" value="2"/>
</dbReference>
<dbReference type="AlphaFoldDB" id="A0A6I4RR46"/>
<evidence type="ECO:0000313" key="8">
    <source>
        <dbReference type="Proteomes" id="UP000469081"/>
    </source>
</evidence>
<dbReference type="Proteomes" id="UP000469081">
    <property type="component" value="Unassembled WGS sequence"/>
</dbReference>
<feature type="domain" description="EamA" evidence="6">
    <location>
        <begin position="151"/>
        <end position="287"/>
    </location>
</feature>
<keyword evidence="4 5" id="KW-0472">Membrane</keyword>
<feature type="transmembrane region" description="Helical" evidence="5">
    <location>
        <begin position="71"/>
        <end position="89"/>
    </location>
</feature>
<feature type="transmembrane region" description="Helical" evidence="5">
    <location>
        <begin position="209"/>
        <end position="231"/>
    </location>
</feature>
<feature type="domain" description="EamA" evidence="6">
    <location>
        <begin position="10"/>
        <end position="139"/>
    </location>
</feature>
<sequence>MISLNNLISFVLMILSASMIALGSFVRKVFVGVDGIYLAMFICFVGSSILMWWIVSISSFTKIMPHGWKSIFIRVVFSMLAQVLLFVSLSRGSLLITMLLFNTSPLFIPVIRFVFFKKDISYFNFICIIVSFFGIYLILGRGSDGANIYTLSALCAGILNAASQVVLHNASQKEDVFIINLWIYTFIALVMIVLLPFDRSAVTNLNNLFTQPIIIWMSIAIIIFSISAQIFRVKAFKYTNDPALVAPAMYFSVIVAAILDIVFYNISMSCLEMCGILMICVASVLSLIKKA</sequence>
<dbReference type="GeneID" id="75265166"/>
<evidence type="ECO:0000256" key="2">
    <source>
        <dbReference type="ARBA" id="ARBA00022692"/>
    </source>
</evidence>
<evidence type="ECO:0000256" key="1">
    <source>
        <dbReference type="ARBA" id="ARBA00004141"/>
    </source>
</evidence>
<name>A0A6I4RR46_FRATU</name>
<dbReference type="SUPFAM" id="SSF103481">
    <property type="entry name" value="Multidrug resistance efflux transporter EmrE"/>
    <property type="match status" value="2"/>
</dbReference>
<protein>
    <submittedName>
        <fullName evidence="7">DMT family transporter</fullName>
    </submittedName>
</protein>
<dbReference type="EMBL" id="VJEZ01000002">
    <property type="protein sequence ID" value="MWZ39408.1"/>
    <property type="molecule type" value="Genomic_DNA"/>
</dbReference>
<dbReference type="RefSeq" id="WP_003036865.1">
    <property type="nucleotide sequence ID" value="NZ_VJEZ01000002.1"/>
</dbReference>
<proteinExistence type="predicted"/>
<evidence type="ECO:0000256" key="4">
    <source>
        <dbReference type="ARBA" id="ARBA00023136"/>
    </source>
</evidence>
<feature type="transmembrane region" description="Helical" evidence="5">
    <location>
        <begin position="36"/>
        <end position="59"/>
    </location>
</feature>
<reference evidence="7 8" key="1">
    <citation type="submission" date="2019-06" db="EMBL/GenBank/DDBJ databases">
        <title>Phylogeography and genetic diversity of Francisella tularensis subsp. holarctica in France (1947-2018).</title>
        <authorList>
            <person name="Kevin M."/>
            <person name="Madani N."/>
            <person name="Maurin M."/>
        </authorList>
    </citation>
    <scope>NUCLEOTIDE SEQUENCE [LARGE SCALE GENOMIC DNA]</scope>
    <source>
        <strain evidence="7 8">ATCC 15482</strain>
    </source>
</reference>
<dbReference type="PANTHER" id="PTHR22911:SF6">
    <property type="entry name" value="SOLUTE CARRIER FAMILY 35 MEMBER G1"/>
    <property type="match status" value="1"/>
</dbReference>
<gene>
    <name evidence="7" type="ORF">FNC33_02410</name>
</gene>
<organism evidence="7 8">
    <name type="scientific">Francisella tularensis</name>
    <dbReference type="NCBI Taxonomy" id="263"/>
    <lineage>
        <taxon>Bacteria</taxon>
        <taxon>Pseudomonadati</taxon>
        <taxon>Pseudomonadota</taxon>
        <taxon>Gammaproteobacteria</taxon>
        <taxon>Thiotrichales</taxon>
        <taxon>Francisellaceae</taxon>
        <taxon>Francisella</taxon>
    </lineage>
</organism>
<feature type="transmembrane region" description="Helical" evidence="5">
    <location>
        <begin position="7"/>
        <end position="30"/>
    </location>
</feature>
<feature type="transmembrane region" description="Helical" evidence="5">
    <location>
        <begin position="122"/>
        <end position="140"/>
    </location>
</feature>